<dbReference type="PANTHER" id="PTHR21022:SF19">
    <property type="entry name" value="PREPHENATE DEHYDRATASE-RELATED"/>
    <property type="match status" value="1"/>
</dbReference>
<evidence type="ECO:0000256" key="2">
    <source>
        <dbReference type="ARBA" id="ARBA00013147"/>
    </source>
</evidence>
<dbReference type="PIRSF" id="PIRSF001500">
    <property type="entry name" value="Chor_mut_pdt_Ppr"/>
    <property type="match status" value="1"/>
</dbReference>
<dbReference type="InterPro" id="IPR018528">
    <property type="entry name" value="Preph_deHydtase_CS"/>
</dbReference>
<evidence type="ECO:0000256" key="1">
    <source>
        <dbReference type="ARBA" id="ARBA00004741"/>
    </source>
</evidence>
<dbReference type="Pfam" id="PF00800">
    <property type="entry name" value="PDT"/>
    <property type="match status" value="1"/>
</dbReference>
<keyword evidence="4" id="KW-0028">Amino-acid biosynthesis</keyword>
<protein>
    <recommendedName>
        <fullName evidence="3">Prephenate dehydratase</fullName>
        <ecNumber evidence="2">4.2.1.51</ecNumber>
    </recommendedName>
</protein>
<dbReference type="EC" id="4.2.1.51" evidence="2"/>
<accession>A0ABY8QQM6</accession>
<evidence type="ECO:0000256" key="8">
    <source>
        <dbReference type="ARBA" id="ARBA00047848"/>
    </source>
</evidence>
<dbReference type="Pfam" id="PF01842">
    <property type="entry name" value="ACT"/>
    <property type="match status" value="1"/>
</dbReference>
<dbReference type="CDD" id="cd13632">
    <property type="entry name" value="PBP2_Aa-PDT_like"/>
    <property type="match status" value="1"/>
</dbReference>
<feature type="domain" description="Prephenate dehydratase" evidence="9">
    <location>
        <begin position="7"/>
        <end position="197"/>
    </location>
</feature>
<name>A0ABY8QQM6_9MICO</name>
<dbReference type="GO" id="GO:0004664">
    <property type="term" value="F:prephenate dehydratase activity"/>
    <property type="evidence" value="ECO:0007669"/>
    <property type="project" value="UniProtKB-EC"/>
</dbReference>
<keyword evidence="5" id="KW-0057">Aromatic amino acid biosynthesis</keyword>
<dbReference type="RefSeq" id="WP_349638008.1">
    <property type="nucleotide sequence ID" value="NZ_CP090958.1"/>
</dbReference>
<dbReference type="InterPro" id="IPR045865">
    <property type="entry name" value="ACT-like_dom_sf"/>
</dbReference>
<dbReference type="SUPFAM" id="SSF53850">
    <property type="entry name" value="Periplasmic binding protein-like II"/>
    <property type="match status" value="1"/>
</dbReference>
<feature type="domain" description="ACT" evidence="10">
    <location>
        <begin position="213"/>
        <end position="274"/>
    </location>
</feature>
<keyword evidence="7 11" id="KW-0456">Lyase</keyword>
<dbReference type="SUPFAM" id="SSF55021">
    <property type="entry name" value="ACT-like"/>
    <property type="match status" value="1"/>
</dbReference>
<dbReference type="CDD" id="cd04905">
    <property type="entry name" value="ACT_CM-PDT"/>
    <property type="match status" value="1"/>
</dbReference>
<dbReference type="NCBIfam" id="NF008865">
    <property type="entry name" value="PRK11898.1"/>
    <property type="match status" value="1"/>
</dbReference>
<comment type="catalytic activity">
    <reaction evidence="8">
        <text>prephenate + H(+) = 3-phenylpyruvate + CO2 + H2O</text>
        <dbReference type="Rhea" id="RHEA:21648"/>
        <dbReference type="ChEBI" id="CHEBI:15377"/>
        <dbReference type="ChEBI" id="CHEBI:15378"/>
        <dbReference type="ChEBI" id="CHEBI:16526"/>
        <dbReference type="ChEBI" id="CHEBI:18005"/>
        <dbReference type="ChEBI" id="CHEBI:29934"/>
        <dbReference type="EC" id="4.2.1.51"/>
    </reaction>
</comment>
<dbReference type="Gene3D" id="3.40.190.10">
    <property type="entry name" value="Periplasmic binding protein-like II"/>
    <property type="match status" value="2"/>
</dbReference>
<evidence type="ECO:0000259" key="10">
    <source>
        <dbReference type="Pfam" id="PF01842"/>
    </source>
</evidence>
<dbReference type="PROSITE" id="PS00858">
    <property type="entry name" value="PREPHENATE_DEHYDR_2"/>
    <property type="match status" value="1"/>
</dbReference>
<dbReference type="Gene3D" id="3.30.70.260">
    <property type="match status" value="1"/>
</dbReference>
<dbReference type="Proteomes" id="UP001209083">
    <property type="component" value="Chromosome"/>
</dbReference>
<gene>
    <name evidence="11" type="primary">pheA</name>
    <name evidence="11" type="ORF">LWF01_14155</name>
</gene>
<reference evidence="11 12" key="1">
    <citation type="submission" date="2023-05" db="EMBL/GenBank/DDBJ databases">
        <title>Lithophilousrod everest ZFBP1038 complete genpme.</title>
        <authorList>
            <person name="Tian M."/>
        </authorList>
    </citation>
    <scope>NUCLEOTIDE SEQUENCE [LARGE SCALE GENOMIC DNA]</scope>
    <source>
        <strain evidence="11 12">ZFBP1038</strain>
    </source>
</reference>
<evidence type="ECO:0000256" key="7">
    <source>
        <dbReference type="ARBA" id="ARBA00023239"/>
    </source>
</evidence>
<dbReference type="InterPro" id="IPR001086">
    <property type="entry name" value="Preph_deHydtase"/>
</dbReference>
<organism evidence="11 12">
    <name type="scientific">Saxibacter everestensis</name>
    <dbReference type="NCBI Taxonomy" id="2909229"/>
    <lineage>
        <taxon>Bacteria</taxon>
        <taxon>Bacillati</taxon>
        <taxon>Actinomycetota</taxon>
        <taxon>Actinomycetes</taxon>
        <taxon>Micrococcales</taxon>
        <taxon>Brevibacteriaceae</taxon>
        <taxon>Saxibacter</taxon>
    </lineage>
</organism>
<dbReference type="InterPro" id="IPR008242">
    <property type="entry name" value="Chor_mutase/pphenate_deHydtase"/>
</dbReference>
<evidence type="ECO:0000313" key="11">
    <source>
        <dbReference type="EMBL" id="WGW11223.1"/>
    </source>
</evidence>
<keyword evidence="6" id="KW-0584">Phenylalanine biosynthesis</keyword>
<evidence type="ECO:0000256" key="6">
    <source>
        <dbReference type="ARBA" id="ARBA00023222"/>
    </source>
</evidence>
<evidence type="ECO:0000256" key="3">
    <source>
        <dbReference type="ARBA" id="ARBA00021872"/>
    </source>
</evidence>
<comment type="pathway">
    <text evidence="1">Amino-acid biosynthesis; L-phenylalanine biosynthesis; phenylpyruvate from prephenate: step 1/1.</text>
</comment>
<dbReference type="PROSITE" id="PS00857">
    <property type="entry name" value="PREPHENATE_DEHYDR_1"/>
    <property type="match status" value="1"/>
</dbReference>
<sequence>MTQQRFGYLGPEATFTEAALLKLDEARGAERVPMPNVLVALDAVRTGDIDAAVVPIENSVEGGVPATLDALTSDIPLQIVREIVIPVKFVLAAPSGVELADITAYSTHPHAEAQTRRFTGQYLPDAAYLPAGSTAAAAAGLSAEAIDRGAGQDRAGQAEYQAAICPLLAAERYGLNVLADDIGDVRTAVTRFVLVRKPGPVAPATGADKTTLVAGLRSERPGALLELLEQFAVRGVNLTRIESRPTGDGLGLYQFSLDVDGHIDEARVAEALAGVHRTSRHVRFLGSYPRDDREASTIDAQNTDDAFAQANDWLTRIKGDTRG</sequence>
<keyword evidence="12" id="KW-1185">Reference proteome</keyword>
<evidence type="ECO:0000256" key="4">
    <source>
        <dbReference type="ARBA" id="ARBA00022605"/>
    </source>
</evidence>
<dbReference type="EMBL" id="CP090958">
    <property type="protein sequence ID" value="WGW11223.1"/>
    <property type="molecule type" value="Genomic_DNA"/>
</dbReference>
<evidence type="ECO:0000259" key="9">
    <source>
        <dbReference type="Pfam" id="PF00800"/>
    </source>
</evidence>
<evidence type="ECO:0000256" key="5">
    <source>
        <dbReference type="ARBA" id="ARBA00023141"/>
    </source>
</evidence>
<evidence type="ECO:0000313" key="12">
    <source>
        <dbReference type="Proteomes" id="UP001209083"/>
    </source>
</evidence>
<dbReference type="InterPro" id="IPR002912">
    <property type="entry name" value="ACT_dom"/>
</dbReference>
<proteinExistence type="predicted"/>
<dbReference type="PANTHER" id="PTHR21022">
    <property type="entry name" value="PREPHENATE DEHYDRATASE P PROTEIN"/>
    <property type="match status" value="1"/>
</dbReference>